<sequence>MSSASDAVTMTAAFRRRAFAVVLCWFSVNFTYYGLLARDASTEDLSLAVRTLVQVALYTAVWRHLHSHGQRETFFLMLGLLGVLLAVRVAVNLAGIAVLLALANAVVVSASAVTLSVNYGYTAEVFPTIIRSRGLAVSHEVFVRAHD</sequence>
<organism evidence="2 3">
    <name type="scientific">Rhipicephalus sanguineus</name>
    <name type="common">Brown dog tick</name>
    <name type="synonym">Ixodes sanguineus</name>
    <dbReference type="NCBI Taxonomy" id="34632"/>
    <lineage>
        <taxon>Eukaryota</taxon>
        <taxon>Metazoa</taxon>
        <taxon>Ecdysozoa</taxon>
        <taxon>Arthropoda</taxon>
        <taxon>Chelicerata</taxon>
        <taxon>Arachnida</taxon>
        <taxon>Acari</taxon>
        <taxon>Parasitiformes</taxon>
        <taxon>Ixodida</taxon>
        <taxon>Ixodoidea</taxon>
        <taxon>Ixodidae</taxon>
        <taxon>Rhipicephalinae</taxon>
        <taxon>Rhipicephalus</taxon>
        <taxon>Rhipicephalus</taxon>
    </lineage>
</organism>
<name>A0A9D4PTZ0_RHISA</name>
<reference evidence="2" key="1">
    <citation type="journal article" date="2020" name="Cell">
        <title>Large-Scale Comparative Analyses of Tick Genomes Elucidate Their Genetic Diversity and Vector Capacities.</title>
        <authorList>
            <consortium name="Tick Genome and Microbiome Consortium (TIGMIC)"/>
            <person name="Jia N."/>
            <person name="Wang J."/>
            <person name="Shi W."/>
            <person name="Du L."/>
            <person name="Sun Y."/>
            <person name="Zhan W."/>
            <person name="Jiang J.F."/>
            <person name="Wang Q."/>
            <person name="Zhang B."/>
            <person name="Ji P."/>
            <person name="Bell-Sakyi L."/>
            <person name="Cui X.M."/>
            <person name="Yuan T.T."/>
            <person name="Jiang B.G."/>
            <person name="Yang W.F."/>
            <person name="Lam T.T."/>
            <person name="Chang Q.C."/>
            <person name="Ding S.J."/>
            <person name="Wang X.J."/>
            <person name="Zhu J.G."/>
            <person name="Ruan X.D."/>
            <person name="Zhao L."/>
            <person name="Wei J.T."/>
            <person name="Ye R.Z."/>
            <person name="Que T.C."/>
            <person name="Du C.H."/>
            <person name="Zhou Y.H."/>
            <person name="Cheng J.X."/>
            <person name="Dai P.F."/>
            <person name="Guo W.B."/>
            <person name="Han X.H."/>
            <person name="Huang E.J."/>
            <person name="Li L.F."/>
            <person name="Wei W."/>
            <person name="Gao Y.C."/>
            <person name="Liu J.Z."/>
            <person name="Shao H.Z."/>
            <person name="Wang X."/>
            <person name="Wang C.C."/>
            <person name="Yang T.C."/>
            <person name="Huo Q.B."/>
            <person name="Li W."/>
            <person name="Chen H.Y."/>
            <person name="Chen S.E."/>
            <person name="Zhou L.G."/>
            <person name="Ni X.B."/>
            <person name="Tian J.H."/>
            <person name="Sheng Y."/>
            <person name="Liu T."/>
            <person name="Pan Y.S."/>
            <person name="Xia L.Y."/>
            <person name="Li J."/>
            <person name="Zhao F."/>
            <person name="Cao W.C."/>
        </authorList>
    </citation>
    <scope>NUCLEOTIDE SEQUENCE</scope>
    <source>
        <strain evidence="2">Rsan-2018</strain>
    </source>
</reference>
<dbReference type="VEuPathDB" id="VectorBase:RSAN_029645"/>
<keyword evidence="1" id="KW-0472">Membrane</keyword>
<keyword evidence="1" id="KW-1133">Transmembrane helix</keyword>
<evidence type="ECO:0000256" key="1">
    <source>
        <dbReference type="SAM" id="Phobius"/>
    </source>
</evidence>
<evidence type="ECO:0000313" key="3">
    <source>
        <dbReference type="Proteomes" id="UP000821837"/>
    </source>
</evidence>
<dbReference type="Gene3D" id="1.20.1250.20">
    <property type="entry name" value="MFS general substrate transporter like domains"/>
    <property type="match status" value="1"/>
</dbReference>
<dbReference type="InterPro" id="IPR036259">
    <property type="entry name" value="MFS_trans_sf"/>
</dbReference>
<dbReference type="EMBL" id="JABSTV010001250">
    <property type="protein sequence ID" value="KAH7955695.1"/>
    <property type="molecule type" value="Genomic_DNA"/>
</dbReference>
<feature type="transmembrane region" description="Helical" evidence="1">
    <location>
        <begin position="47"/>
        <end position="65"/>
    </location>
</feature>
<evidence type="ECO:0000313" key="2">
    <source>
        <dbReference type="EMBL" id="KAH7955695.1"/>
    </source>
</evidence>
<proteinExistence type="predicted"/>
<accession>A0A9D4PTZ0</accession>
<feature type="transmembrane region" description="Helical" evidence="1">
    <location>
        <begin position="97"/>
        <end position="121"/>
    </location>
</feature>
<feature type="transmembrane region" description="Helical" evidence="1">
    <location>
        <begin position="74"/>
        <end position="91"/>
    </location>
</feature>
<protein>
    <submittedName>
        <fullName evidence="2">Uncharacterized protein</fullName>
    </submittedName>
</protein>
<comment type="caution">
    <text evidence="2">The sequence shown here is derived from an EMBL/GenBank/DDBJ whole genome shotgun (WGS) entry which is preliminary data.</text>
</comment>
<dbReference type="Proteomes" id="UP000821837">
    <property type="component" value="Unassembled WGS sequence"/>
</dbReference>
<gene>
    <name evidence="2" type="ORF">HPB52_002893</name>
</gene>
<dbReference type="AlphaFoldDB" id="A0A9D4PTZ0"/>
<keyword evidence="1" id="KW-0812">Transmembrane</keyword>
<keyword evidence="3" id="KW-1185">Reference proteome</keyword>
<feature type="transmembrane region" description="Helical" evidence="1">
    <location>
        <begin position="18"/>
        <end position="35"/>
    </location>
</feature>
<reference evidence="2" key="2">
    <citation type="submission" date="2021-09" db="EMBL/GenBank/DDBJ databases">
        <authorList>
            <person name="Jia N."/>
            <person name="Wang J."/>
            <person name="Shi W."/>
            <person name="Du L."/>
            <person name="Sun Y."/>
            <person name="Zhan W."/>
            <person name="Jiang J."/>
            <person name="Wang Q."/>
            <person name="Zhang B."/>
            <person name="Ji P."/>
            <person name="Sakyi L.B."/>
            <person name="Cui X."/>
            <person name="Yuan T."/>
            <person name="Jiang B."/>
            <person name="Yang W."/>
            <person name="Lam T.T.-Y."/>
            <person name="Chang Q."/>
            <person name="Ding S."/>
            <person name="Wang X."/>
            <person name="Zhu J."/>
            <person name="Ruan X."/>
            <person name="Zhao L."/>
            <person name="Wei J."/>
            <person name="Que T."/>
            <person name="Du C."/>
            <person name="Cheng J."/>
            <person name="Dai P."/>
            <person name="Han X."/>
            <person name="Huang E."/>
            <person name="Gao Y."/>
            <person name="Liu J."/>
            <person name="Shao H."/>
            <person name="Ye R."/>
            <person name="Li L."/>
            <person name="Wei W."/>
            <person name="Wang X."/>
            <person name="Wang C."/>
            <person name="Huo Q."/>
            <person name="Li W."/>
            <person name="Guo W."/>
            <person name="Chen H."/>
            <person name="Chen S."/>
            <person name="Zhou L."/>
            <person name="Zhou L."/>
            <person name="Ni X."/>
            <person name="Tian J."/>
            <person name="Zhou Y."/>
            <person name="Sheng Y."/>
            <person name="Liu T."/>
            <person name="Pan Y."/>
            <person name="Xia L."/>
            <person name="Li J."/>
            <person name="Zhao F."/>
            <person name="Cao W."/>
        </authorList>
    </citation>
    <scope>NUCLEOTIDE SEQUENCE</scope>
    <source>
        <strain evidence="2">Rsan-2018</strain>
        <tissue evidence="2">Larvae</tissue>
    </source>
</reference>